<comment type="caution">
    <text evidence="4">The sequence shown here is derived from an EMBL/GenBank/DDBJ whole genome shotgun (WGS) entry which is preliminary data.</text>
</comment>
<reference evidence="4 5" key="1">
    <citation type="submission" date="2021-07" db="EMBL/GenBank/DDBJ databases">
        <title>Genome data of Colletotrichum spaethianum.</title>
        <authorList>
            <person name="Utami Y.D."/>
            <person name="Hiruma K."/>
        </authorList>
    </citation>
    <scope>NUCLEOTIDE SEQUENCE [LARGE SCALE GENOMIC DNA]</scope>
    <source>
        <strain evidence="4 5">MAFF 242679</strain>
    </source>
</reference>
<proteinExistence type="predicted"/>
<protein>
    <submittedName>
        <fullName evidence="4">Uncharacterized protein</fullName>
    </submittedName>
</protein>
<dbReference type="Proteomes" id="UP001055172">
    <property type="component" value="Unassembled WGS sequence"/>
</dbReference>
<evidence type="ECO:0000256" key="3">
    <source>
        <dbReference type="SAM" id="SignalP"/>
    </source>
</evidence>
<evidence type="ECO:0000256" key="1">
    <source>
        <dbReference type="SAM" id="MobiDB-lite"/>
    </source>
</evidence>
<feature type="region of interest" description="Disordered" evidence="1">
    <location>
        <begin position="297"/>
        <end position="376"/>
    </location>
</feature>
<feature type="compositionally biased region" description="Low complexity" evidence="1">
    <location>
        <begin position="299"/>
        <end position="310"/>
    </location>
</feature>
<feature type="compositionally biased region" description="Polar residues" evidence="1">
    <location>
        <begin position="444"/>
        <end position="462"/>
    </location>
</feature>
<feature type="region of interest" description="Disordered" evidence="1">
    <location>
        <begin position="432"/>
        <end position="474"/>
    </location>
</feature>
<keyword evidence="5" id="KW-1185">Reference proteome</keyword>
<feature type="signal peptide" evidence="3">
    <location>
        <begin position="1"/>
        <end position="18"/>
    </location>
</feature>
<feature type="transmembrane region" description="Helical" evidence="2">
    <location>
        <begin position="266"/>
        <end position="289"/>
    </location>
</feature>
<evidence type="ECO:0000313" key="5">
    <source>
        <dbReference type="Proteomes" id="UP001055172"/>
    </source>
</evidence>
<evidence type="ECO:0000256" key="2">
    <source>
        <dbReference type="SAM" id="Phobius"/>
    </source>
</evidence>
<keyword evidence="3" id="KW-0732">Signal</keyword>
<dbReference type="EMBL" id="BPPX01000017">
    <property type="protein sequence ID" value="GJC85152.1"/>
    <property type="molecule type" value="Genomic_DNA"/>
</dbReference>
<sequence>MKALVIAALAVCGRAAAGQRFAAVDMSPAGELWCRASSSTLPGWRSATAGCAIRTTTHAHCLGITFSTPQWPITFADDTPGVDIGHPGDCCANTNYCYVKPDNTPWCCPVGSNCDSNCPATAYQCPTTVTRTVSETIMGGAVVTTSLTTSVSSACCGRVCPSASAFRCEARFGGGCCSYGQTCVSSRGCVSTVTAASSATGLLTPIDPGCTATTQHACDDGKGCCDNLWHCTVASGTEACAPGNPTATDVQIVEGGSGGLSAGAKAGIGVGVSVVGCALVGFSAWFCLIRRRRRGTTMSQRSGGASRVSGGVSGLGGGSERPGRSARAMSEVTSGSRPTARRGGTQDYFGPTAVTGPYTETEPVASGGATSTPGRGRGVPLQAHSPSDVVAPVEIDSVGVKRGYGHDVTAVPAGRGAEATPDATQGRFELYGSELASPSPGMPSPQTQSPPLMTPRSVTSVSVMDRSPGPPSER</sequence>
<feature type="chain" id="PRO_5041219659" evidence="3">
    <location>
        <begin position="19"/>
        <end position="474"/>
    </location>
</feature>
<keyword evidence="2" id="KW-0812">Transmembrane</keyword>
<name>A0AA37LUP9_9PEZI</name>
<feature type="compositionally biased region" description="Gly residues" evidence="1">
    <location>
        <begin position="311"/>
        <end position="320"/>
    </location>
</feature>
<dbReference type="AlphaFoldDB" id="A0AA37LUP9"/>
<keyword evidence="2" id="KW-0472">Membrane</keyword>
<accession>A0AA37LUP9</accession>
<evidence type="ECO:0000313" key="4">
    <source>
        <dbReference type="EMBL" id="GJC85152.1"/>
    </source>
</evidence>
<keyword evidence="2" id="KW-1133">Transmembrane helix</keyword>
<organism evidence="4 5">
    <name type="scientific">Colletotrichum liriopes</name>
    <dbReference type="NCBI Taxonomy" id="708192"/>
    <lineage>
        <taxon>Eukaryota</taxon>
        <taxon>Fungi</taxon>
        <taxon>Dikarya</taxon>
        <taxon>Ascomycota</taxon>
        <taxon>Pezizomycotina</taxon>
        <taxon>Sordariomycetes</taxon>
        <taxon>Hypocreomycetidae</taxon>
        <taxon>Glomerellales</taxon>
        <taxon>Glomerellaceae</taxon>
        <taxon>Colletotrichum</taxon>
        <taxon>Colletotrichum spaethianum species complex</taxon>
    </lineage>
</organism>
<gene>
    <name evidence="4" type="ORF">ColLi_07990</name>
</gene>